<keyword evidence="3" id="KW-1185">Reference proteome</keyword>
<organism evidence="2 3">
    <name type="scientific">Calocera viscosa (strain TUFC12733)</name>
    <dbReference type="NCBI Taxonomy" id="1330018"/>
    <lineage>
        <taxon>Eukaryota</taxon>
        <taxon>Fungi</taxon>
        <taxon>Dikarya</taxon>
        <taxon>Basidiomycota</taxon>
        <taxon>Agaricomycotina</taxon>
        <taxon>Dacrymycetes</taxon>
        <taxon>Dacrymycetales</taxon>
        <taxon>Dacrymycetaceae</taxon>
        <taxon>Calocera</taxon>
    </lineage>
</organism>
<dbReference type="Pfam" id="PF00596">
    <property type="entry name" value="Aldolase_II"/>
    <property type="match status" value="1"/>
</dbReference>
<dbReference type="EMBL" id="KV417266">
    <property type="protein sequence ID" value="KZP01545.1"/>
    <property type="molecule type" value="Genomic_DNA"/>
</dbReference>
<dbReference type="SMART" id="SM01007">
    <property type="entry name" value="Aldolase_II"/>
    <property type="match status" value="1"/>
</dbReference>
<dbReference type="AlphaFoldDB" id="A0A167S3F1"/>
<dbReference type="FunFam" id="3.40.225.10:FF:000009">
    <property type="entry name" value="Class II aldolase/adducin N-terminal"/>
    <property type="match status" value="1"/>
</dbReference>
<dbReference type="PANTHER" id="PTHR10672:SF39">
    <property type="entry name" value="CLASS II ALDOLASE_ADDUCIN N-TERMINAL DOMAIN-CONTAINING PROTEIN"/>
    <property type="match status" value="1"/>
</dbReference>
<dbReference type="InterPro" id="IPR036409">
    <property type="entry name" value="Aldolase_II/adducin_N_sf"/>
</dbReference>
<accession>A0A167S3F1</accession>
<dbReference type="PANTHER" id="PTHR10672">
    <property type="entry name" value="ADDUCIN"/>
    <property type="match status" value="1"/>
</dbReference>
<dbReference type="Gene3D" id="3.40.225.10">
    <property type="entry name" value="Class II aldolase/adducin N-terminal domain"/>
    <property type="match status" value="1"/>
</dbReference>
<dbReference type="STRING" id="1330018.A0A167S3F1"/>
<evidence type="ECO:0000259" key="1">
    <source>
        <dbReference type="SMART" id="SM01007"/>
    </source>
</evidence>
<gene>
    <name evidence="2" type="ORF">CALVIDRAFT_474323</name>
</gene>
<proteinExistence type="predicted"/>
<dbReference type="GO" id="GO:0005856">
    <property type="term" value="C:cytoskeleton"/>
    <property type="evidence" value="ECO:0007669"/>
    <property type="project" value="TreeGrafter"/>
</dbReference>
<evidence type="ECO:0000313" key="3">
    <source>
        <dbReference type="Proteomes" id="UP000076738"/>
    </source>
</evidence>
<reference evidence="2 3" key="1">
    <citation type="journal article" date="2016" name="Mol. Biol. Evol.">
        <title>Comparative Genomics of Early-Diverging Mushroom-Forming Fungi Provides Insights into the Origins of Lignocellulose Decay Capabilities.</title>
        <authorList>
            <person name="Nagy L.G."/>
            <person name="Riley R."/>
            <person name="Tritt A."/>
            <person name="Adam C."/>
            <person name="Daum C."/>
            <person name="Floudas D."/>
            <person name="Sun H."/>
            <person name="Yadav J.S."/>
            <person name="Pangilinan J."/>
            <person name="Larsson K.H."/>
            <person name="Matsuura K."/>
            <person name="Barry K."/>
            <person name="Labutti K."/>
            <person name="Kuo R."/>
            <person name="Ohm R.A."/>
            <person name="Bhattacharya S.S."/>
            <person name="Shirouzu T."/>
            <person name="Yoshinaga Y."/>
            <person name="Martin F.M."/>
            <person name="Grigoriev I.V."/>
            <person name="Hibbett D.S."/>
        </authorList>
    </citation>
    <scope>NUCLEOTIDE SEQUENCE [LARGE SCALE GENOMIC DNA]</scope>
    <source>
        <strain evidence="2 3">TUFC12733</strain>
    </source>
</reference>
<evidence type="ECO:0000313" key="2">
    <source>
        <dbReference type="EMBL" id="KZP01545.1"/>
    </source>
</evidence>
<protein>
    <submittedName>
        <fullName evidence="2">Arad-like aldolase/epimerase</fullName>
    </submittedName>
</protein>
<dbReference type="GO" id="GO:0051015">
    <property type="term" value="F:actin filament binding"/>
    <property type="evidence" value="ECO:0007669"/>
    <property type="project" value="TreeGrafter"/>
</dbReference>
<dbReference type="InterPro" id="IPR051017">
    <property type="entry name" value="Aldolase-II_Adducin_sf"/>
</dbReference>
<sequence length="319" mass="35573">MSLSPLLSRCWRPASSVQFVRCLNTARPVFVSEPAERGYAFDVTYDFERSPFKDISVGHTRIRLPKFETEQAEERYRKEHLAAVFRILAREGHAEGIAGHCSVRSAIDPSQFYINPWTKSFHRMRASDLVLVNGDGTVVDEPRYPQGCSVDASATGLHAPIYRMAKDVQSIVHVHGPYSKAFSALGKPIEMINQDACAFHDCIIDVGFEGLVVDESEGAQIVAKMTPSTKIALLQNHGSLALGRTSPDEAAWWFLSFEKVCRAQLLVMAALKEGEKPILVNDEARDFTLKSMGTPAMGWLGFAGYYEQEEWESSGDFKF</sequence>
<dbReference type="OrthoDB" id="3238794at2759"/>
<dbReference type="SUPFAM" id="SSF53639">
    <property type="entry name" value="AraD/HMP-PK domain-like"/>
    <property type="match status" value="1"/>
</dbReference>
<feature type="domain" description="Class II aldolase/adducin N-terminal" evidence="1">
    <location>
        <begin position="79"/>
        <end position="265"/>
    </location>
</feature>
<name>A0A167S3F1_CALVF</name>
<dbReference type="InterPro" id="IPR001303">
    <property type="entry name" value="Aldolase_II/adducin_N"/>
</dbReference>
<dbReference type="Proteomes" id="UP000076738">
    <property type="component" value="Unassembled WGS sequence"/>
</dbReference>